<proteinExistence type="predicted"/>
<dbReference type="RefSeq" id="WP_094012599.1">
    <property type="nucleotide sequence ID" value="NZ_CATKPM010000004.1"/>
</dbReference>
<feature type="domain" description="DUF6916" evidence="1">
    <location>
        <begin position="6"/>
        <end position="96"/>
    </location>
</feature>
<evidence type="ECO:0000313" key="3">
    <source>
        <dbReference type="EMBL" id="UXZ45417.1"/>
    </source>
</evidence>
<gene>
    <name evidence="3" type="ORF">K7K07_00040</name>
    <name evidence="2" type="ORF">SAMN05216230_12211</name>
</gene>
<dbReference type="Proteomes" id="UP000199221">
    <property type="component" value="Unassembled WGS sequence"/>
</dbReference>
<dbReference type="Proteomes" id="UP001209279">
    <property type="component" value="Chromosome"/>
</dbReference>
<dbReference type="Pfam" id="PF21880">
    <property type="entry name" value="DUF6916"/>
    <property type="match status" value="1"/>
</dbReference>
<protein>
    <recommendedName>
        <fullName evidence="1">DUF6916 domain-containing protein</fullName>
    </recommendedName>
</protein>
<evidence type="ECO:0000313" key="4">
    <source>
        <dbReference type="Proteomes" id="UP000199221"/>
    </source>
</evidence>
<dbReference type="EMBL" id="CP083803">
    <property type="protein sequence ID" value="UXZ45417.1"/>
    <property type="molecule type" value="Genomic_DNA"/>
</dbReference>
<accession>A0A1H9UGM4</accession>
<sequence length="102" mass="11231">MHAMPTFDALQQATGSHFQLWISDEQALQAQLLAVTEGPAMSPRHQRYAAEFALPAGTELPQAVFRLSPPGEQGWLLLMTPVSPDDDGRPVLEAIFHVDRPL</sequence>
<name>A0A1H9UGM4_9PSED</name>
<dbReference type="InterPro" id="IPR054209">
    <property type="entry name" value="DUF6916"/>
</dbReference>
<dbReference type="AlphaFoldDB" id="A0A1H9UGM4"/>
<organism evidence="2 4">
    <name type="scientific">Pseudomonas soli</name>
    <dbReference type="NCBI Taxonomy" id="1306993"/>
    <lineage>
        <taxon>Bacteria</taxon>
        <taxon>Pseudomonadati</taxon>
        <taxon>Pseudomonadota</taxon>
        <taxon>Gammaproteobacteria</taxon>
        <taxon>Pseudomonadales</taxon>
        <taxon>Pseudomonadaceae</taxon>
        <taxon>Pseudomonas</taxon>
    </lineage>
</organism>
<evidence type="ECO:0000259" key="1">
    <source>
        <dbReference type="Pfam" id="PF21880"/>
    </source>
</evidence>
<dbReference type="GeneID" id="93675694"/>
<evidence type="ECO:0000313" key="2">
    <source>
        <dbReference type="EMBL" id="SES08585.1"/>
    </source>
</evidence>
<reference evidence="3" key="2">
    <citation type="submission" date="2021-08" db="EMBL/GenBank/DDBJ databases">
        <authorList>
            <person name="Yaryura P.M."/>
            <person name="Bianco M.I."/>
            <person name="Morais C."/>
            <person name="Setubal J.C."/>
        </authorList>
    </citation>
    <scope>NUCLEOTIDE SEQUENCE</scope>
    <source>
        <strain evidence="3">AP1</strain>
    </source>
</reference>
<reference evidence="2 4" key="1">
    <citation type="submission" date="2016-10" db="EMBL/GenBank/DDBJ databases">
        <authorList>
            <person name="de Groot N.N."/>
        </authorList>
    </citation>
    <scope>NUCLEOTIDE SEQUENCE [LARGE SCALE GENOMIC DNA]</scope>
    <source>
        <strain evidence="2 4">LMG 27941</strain>
    </source>
</reference>
<dbReference type="EMBL" id="FOEQ01000022">
    <property type="protein sequence ID" value="SES08585.1"/>
    <property type="molecule type" value="Genomic_DNA"/>
</dbReference>